<dbReference type="RefSeq" id="WP_212522606.1">
    <property type="nucleotide sequence ID" value="NZ_JAGSOH010000294.1"/>
</dbReference>
<evidence type="ECO:0000313" key="1">
    <source>
        <dbReference type="EMBL" id="MBR7831503.1"/>
    </source>
</evidence>
<name>A0A941EIM4_9ACTN</name>
<dbReference type="Proteomes" id="UP000676325">
    <property type="component" value="Unassembled WGS sequence"/>
</dbReference>
<comment type="caution">
    <text evidence="1">The sequence shown here is derived from an EMBL/GenBank/DDBJ whole genome shotgun (WGS) entry which is preliminary data.</text>
</comment>
<reference evidence="1" key="1">
    <citation type="submission" date="2021-04" db="EMBL/GenBank/DDBJ databases">
        <title>Genome based classification of Actinospica acidithermotolerans sp. nov., an actinobacterium isolated from an Indonesian hot spring.</title>
        <authorList>
            <person name="Kusuma A.B."/>
            <person name="Putra K.E."/>
            <person name="Nafisah S."/>
            <person name="Loh J."/>
            <person name="Nouioui I."/>
            <person name="Goodfellow M."/>
        </authorList>
    </citation>
    <scope>NUCLEOTIDE SEQUENCE</scope>
    <source>
        <strain evidence="1">MGRD01-02</strain>
    </source>
</reference>
<gene>
    <name evidence="1" type="ORF">KDK95_34760</name>
</gene>
<dbReference type="AlphaFoldDB" id="A0A941EIM4"/>
<sequence length="132" mass="14590">MVRNGKKARRLIVGDQTFLWSVRHEHDVDLAGELASRYRDCREVLSLRVYGLPGRLLITFNAGDGRIVSDGMLPGGTVGTTGSGWLNLNEPGTVRALLDEALVQGWTPTTSAIQHLDGWQFFEAVATRRQAR</sequence>
<proteinExistence type="predicted"/>
<dbReference type="EMBL" id="JAGSOH010000294">
    <property type="protein sequence ID" value="MBR7831503.1"/>
    <property type="molecule type" value="Genomic_DNA"/>
</dbReference>
<accession>A0A941EIM4</accession>
<keyword evidence="2" id="KW-1185">Reference proteome</keyword>
<protein>
    <submittedName>
        <fullName evidence="1">Uncharacterized protein</fullName>
    </submittedName>
</protein>
<evidence type="ECO:0000313" key="2">
    <source>
        <dbReference type="Proteomes" id="UP000676325"/>
    </source>
</evidence>
<organism evidence="1 2">
    <name type="scientific">Actinospica acidithermotolerans</name>
    <dbReference type="NCBI Taxonomy" id="2828514"/>
    <lineage>
        <taxon>Bacteria</taxon>
        <taxon>Bacillati</taxon>
        <taxon>Actinomycetota</taxon>
        <taxon>Actinomycetes</taxon>
        <taxon>Catenulisporales</taxon>
        <taxon>Actinospicaceae</taxon>
        <taxon>Actinospica</taxon>
    </lineage>
</organism>